<dbReference type="EMBL" id="JABAYA010000940">
    <property type="protein sequence ID" value="KAF7720388.1"/>
    <property type="molecule type" value="Genomic_DNA"/>
</dbReference>
<dbReference type="OrthoDB" id="10556963at2759"/>
<proteinExistence type="predicted"/>
<evidence type="ECO:0000313" key="2">
    <source>
        <dbReference type="Proteomes" id="UP000605846"/>
    </source>
</evidence>
<organism evidence="1 2">
    <name type="scientific">Apophysomyces ossiformis</name>
    <dbReference type="NCBI Taxonomy" id="679940"/>
    <lineage>
        <taxon>Eukaryota</taxon>
        <taxon>Fungi</taxon>
        <taxon>Fungi incertae sedis</taxon>
        <taxon>Mucoromycota</taxon>
        <taxon>Mucoromycotina</taxon>
        <taxon>Mucoromycetes</taxon>
        <taxon>Mucorales</taxon>
        <taxon>Mucorineae</taxon>
        <taxon>Mucoraceae</taxon>
        <taxon>Apophysomyces</taxon>
    </lineage>
</organism>
<comment type="caution">
    <text evidence="1">The sequence shown here is derived from an EMBL/GenBank/DDBJ whole genome shotgun (WGS) entry which is preliminary data.</text>
</comment>
<gene>
    <name evidence="1" type="ORF">EC973_009543</name>
</gene>
<dbReference type="AlphaFoldDB" id="A0A8H7BI23"/>
<feature type="non-terminal residue" evidence="1">
    <location>
        <position position="75"/>
    </location>
</feature>
<evidence type="ECO:0000313" key="1">
    <source>
        <dbReference type="EMBL" id="KAF7720388.1"/>
    </source>
</evidence>
<protein>
    <submittedName>
        <fullName evidence="1">Uncharacterized protein</fullName>
    </submittedName>
</protein>
<accession>A0A8H7BI23</accession>
<dbReference type="Proteomes" id="UP000605846">
    <property type="component" value="Unassembled WGS sequence"/>
</dbReference>
<sequence>MAKLYDLLNNFSGSARSSSTAAIVTLSIPVSDPIIRKVHGCPKEIPYFQWVGGTVFQKSEIVFRDIEACLDKFED</sequence>
<reference evidence="1" key="1">
    <citation type="submission" date="2020-01" db="EMBL/GenBank/DDBJ databases">
        <title>Genome Sequencing of Three Apophysomyces-Like Fungal Strains Confirms a Novel Fungal Genus in the Mucoromycota with divergent Burkholderia-like Endosymbiotic Bacteria.</title>
        <authorList>
            <person name="Stajich J.E."/>
            <person name="Macias A.M."/>
            <person name="Carter-House D."/>
            <person name="Lovett B."/>
            <person name="Kasson L.R."/>
            <person name="Berry K."/>
            <person name="Grigoriev I."/>
            <person name="Chang Y."/>
            <person name="Spatafora J."/>
            <person name="Kasson M.T."/>
        </authorList>
    </citation>
    <scope>NUCLEOTIDE SEQUENCE</scope>
    <source>
        <strain evidence="1">NRRL A-21654</strain>
    </source>
</reference>
<keyword evidence="2" id="KW-1185">Reference proteome</keyword>
<name>A0A8H7BI23_9FUNG</name>